<comment type="caution">
    <text evidence="2">The sequence shown here is derived from an EMBL/GenBank/DDBJ whole genome shotgun (WGS) entry which is preliminary data.</text>
</comment>
<keyword evidence="3" id="KW-1185">Reference proteome</keyword>
<accession>A0A7J6BI05</accession>
<dbReference type="Proteomes" id="UP000579812">
    <property type="component" value="Unassembled WGS sequence"/>
</dbReference>
<feature type="region of interest" description="Disordered" evidence="1">
    <location>
        <begin position="63"/>
        <end position="105"/>
    </location>
</feature>
<sequence length="105" mass="11544">MQRRFSDKKLLRLGQCKTLMRVGGRIRNLPGTRHLPGLPRRASGTLDVWPEPPFDLVVFPTRIPPGSTPTAGAERGEPSRYTPLARRGHGASNPPLVTREPDQGA</sequence>
<evidence type="ECO:0000313" key="3">
    <source>
        <dbReference type="Proteomes" id="UP000579812"/>
    </source>
</evidence>
<gene>
    <name evidence="2" type="ORF">G5714_024642</name>
</gene>
<name>A0A7J6BI05_9TELE</name>
<reference evidence="2 3" key="1">
    <citation type="submission" date="2020-04" db="EMBL/GenBank/DDBJ databases">
        <title>Chromosome-level genome assembly of a cyprinid fish Onychostoma macrolepis by integration of Nanopore Sequencing, Bionano and Hi-C technology.</title>
        <authorList>
            <person name="Wang D."/>
        </authorList>
    </citation>
    <scope>NUCLEOTIDE SEQUENCE [LARGE SCALE GENOMIC DNA]</scope>
    <source>
        <strain evidence="2">SWU-2019</strain>
        <tissue evidence="2">Muscle</tissue>
    </source>
</reference>
<organism evidence="2 3">
    <name type="scientific">Onychostoma macrolepis</name>
    <dbReference type="NCBI Taxonomy" id="369639"/>
    <lineage>
        <taxon>Eukaryota</taxon>
        <taxon>Metazoa</taxon>
        <taxon>Chordata</taxon>
        <taxon>Craniata</taxon>
        <taxon>Vertebrata</taxon>
        <taxon>Euteleostomi</taxon>
        <taxon>Actinopterygii</taxon>
        <taxon>Neopterygii</taxon>
        <taxon>Teleostei</taxon>
        <taxon>Ostariophysi</taxon>
        <taxon>Cypriniformes</taxon>
        <taxon>Cyprinidae</taxon>
        <taxon>Acrossocheilinae</taxon>
        <taxon>Onychostoma</taxon>
    </lineage>
</organism>
<evidence type="ECO:0000256" key="1">
    <source>
        <dbReference type="SAM" id="MobiDB-lite"/>
    </source>
</evidence>
<dbReference type="AlphaFoldDB" id="A0A7J6BI05"/>
<proteinExistence type="predicted"/>
<evidence type="ECO:0000313" key="2">
    <source>
        <dbReference type="EMBL" id="KAF4094484.1"/>
    </source>
</evidence>
<dbReference type="EMBL" id="JAAMOB010000272">
    <property type="protein sequence ID" value="KAF4094484.1"/>
    <property type="molecule type" value="Genomic_DNA"/>
</dbReference>
<protein>
    <submittedName>
        <fullName evidence="2">Uncharacterized protein</fullName>
    </submittedName>
</protein>